<name>A0A8J3JWI5_9ACTN</name>
<feature type="transmembrane region" description="Helical" evidence="1">
    <location>
        <begin position="92"/>
        <end position="114"/>
    </location>
</feature>
<organism evidence="2 3">
    <name type="scientific">Catellatospora bangladeshensis</name>
    <dbReference type="NCBI Taxonomy" id="310355"/>
    <lineage>
        <taxon>Bacteria</taxon>
        <taxon>Bacillati</taxon>
        <taxon>Actinomycetota</taxon>
        <taxon>Actinomycetes</taxon>
        <taxon>Micromonosporales</taxon>
        <taxon>Micromonosporaceae</taxon>
        <taxon>Catellatospora</taxon>
    </lineage>
</organism>
<keyword evidence="1" id="KW-0472">Membrane</keyword>
<keyword evidence="1" id="KW-0812">Transmembrane</keyword>
<reference evidence="2 3" key="1">
    <citation type="submission" date="2021-01" db="EMBL/GenBank/DDBJ databases">
        <title>Whole genome shotgun sequence of Catellatospora bangladeshensis NBRC 107357.</title>
        <authorList>
            <person name="Komaki H."/>
            <person name="Tamura T."/>
        </authorList>
    </citation>
    <scope>NUCLEOTIDE SEQUENCE [LARGE SCALE GENOMIC DNA]</scope>
    <source>
        <strain evidence="2 3">NBRC 107357</strain>
    </source>
</reference>
<accession>A0A8J3JWI5</accession>
<evidence type="ECO:0000256" key="1">
    <source>
        <dbReference type="SAM" id="Phobius"/>
    </source>
</evidence>
<feature type="transmembrane region" description="Helical" evidence="1">
    <location>
        <begin position="52"/>
        <end position="71"/>
    </location>
</feature>
<dbReference type="RefSeq" id="WP_203754080.1">
    <property type="nucleotide sequence ID" value="NZ_BONF01000042.1"/>
</dbReference>
<sequence>MADGKGVTRPVPGEGETAVSVALMACLALAVVVIGLFMLVPDLLGKDRGLKLAGIVMLVGLGPQAIRYVMGRRRGTPARRRGRLLRHLFQDSPFWLINWWLVSTLVIGGLLWLLVPADWVEAWFCVALFCVIALDADLARRGRRSLRAVPPGAGE</sequence>
<evidence type="ECO:0000313" key="3">
    <source>
        <dbReference type="Proteomes" id="UP000601223"/>
    </source>
</evidence>
<dbReference type="AlphaFoldDB" id="A0A8J3JWI5"/>
<proteinExistence type="predicted"/>
<dbReference type="Proteomes" id="UP000601223">
    <property type="component" value="Unassembled WGS sequence"/>
</dbReference>
<dbReference type="EMBL" id="BONF01000042">
    <property type="protein sequence ID" value="GIF84979.1"/>
    <property type="molecule type" value="Genomic_DNA"/>
</dbReference>
<gene>
    <name evidence="2" type="ORF">Cba03nite_63280</name>
</gene>
<feature type="transmembrane region" description="Helical" evidence="1">
    <location>
        <begin position="120"/>
        <end position="138"/>
    </location>
</feature>
<keyword evidence="3" id="KW-1185">Reference proteome</keyword>
<comment type="caution">
    <text evidence="2">The sequence shown here is derived from an EMBL/GenBank/DDBJ whole genome shotgun (WGS) entry which is preliminary data.</text>
</comment>
<feature type="transmembrane region" description="Helical" evidence="1">
    <location>
        <begin position="21"/>
        <end position="40"/>
    </location>
</feature>
<protein>
    <submittedName>
        <fullName evidence="2">Uncharacterized protein</fullName>
    </submittedName>
</protein>
<keyword evidence="1" id="KW-1133">Transmembrane helix</keyword>
<evidence type="ECO:0000313" key="2">
    <source>
        <dbReference type="EMBL" id="GIF84979.1"/>
    </source>
</evidence>